<dbReference type="InterPro" id="IPR011890">
    <property type="entry name" value="SMC_prok"/>
</dbReference>
<dbReference type="PANTHER" id="PTHR43977">
    <property type="entry name" value="STRUCTURAL MAINTENANCE OF CHROMOSOMES PROTEIN 3"/>
    <property type="match status" value="1"/>
</dbReference>
<evidence type="ECO:0000256" key="3">
    <source>
        <dbReference type="ARBA" id="ARBA00022840"/>
    </source>
</evidence>
<evidence type="ECO:0000256" key="4">
    <source>
        <dbReference type="ARBA" id="ARBA00023054"/>
    </source>
</evidence>
<proteinExistence type="inferred from homology"/>
<dbReference type="InterPro" id="IPR003395">
    <property type="entry name" value="RecF/RecN/SMC_N"/>
</dbReference>
<protein>
    <recommendedName>
        <fullName evidence="6">Chromosome partition protein Smc</fullName>
    </recommendedName>
</protein>
<dbReference type="GO" id="GO:0007059">
    <property type="term" value="P:chromosome segregation"/>
    <property type="evidence" value="ECO:0007669"/>
    <property type="project" value="UniProtKB-UniRule"/>
</dbReference>
<evidence type="ECO:0000256" key="1">
    <source>
        <dbReference type="ARBA" id="ARBA00022490"/>
    </source>
</evidence>
<comment type="function">
    <text evidence="6">Required for chromosome condensation and partitioning.</text>
</comment>
<dbReference type="Pfam" id="PF02463">
    <property type="entry name" value="SMC_N"/>
    <property type="match status" value="1"/>
</dbReference>
<keyword evidence="5 6" id="KW-0238">DNA-binding</keyword>
<accession>A0A521D9I7</accession>
<evidence type="ECO:0000256" key="2">
    <source>
        <dbReference type="ARBA" id="ARBA00022741"/>
    </source>
</evidence>
<evidence type="ECO:0000313" key="8">
    <source>
        <dbReference type="EMBL" id="SMO68262.1"/>
    </source>
</evidence>
<sequence length="1164" mass="135009">MIRSLRLKGFKSFADETEIRFTEGINCIVGPNGCGKSNIVDALKWIVGVTSAKGMRADNIRDLVFKGTESRRPSRSAEVSVVVSSRDLTVPETEVTRRIKSDGDSDFLINGKKVRLKDIQELFSKLGISNRDYAFFEQGQIDRVLRMKPSERKALIDEAAGITPFKERREETLRQLGEAEQNLESTRGIIDEVAKNLRVLKSQAEKAKKFKELREKEKKLELSLYGFKLKRVQEEKSKLEGILKVFQEDRASLERERALLEVEIEDRRRELEELNREVEGTRSELYEVEKSKKEASVKGEFLKKEIERLEGEIEKKREEIEKKLSKISILKDEIEELGSKERKLVKKLSILEKREREIKGNLDKLKAERERLEEIEISTSRKISSINSQVSKLQLDLAREEERFKSQSALLKRIPLEKQELEKERKYYASQIDRIEEKIENLKSEISQIEEKLSEKKSELRDEEERFEDFKEKLEEKRRELLKLNTEIENTERIVSSMNLKKVEQKIVESGREGKVKGFLGLLLNFLEVEPGWERLVENYVRQFGAGIVLECAGDVVWVKNRIRGKGRINLLFSSVPEVPDSPEIEGALPVEKFLKVKDSKVKNLVKALFHKVYYSPEAAPKLAEKYPDSVFIDGDFNVFSAKGCIVGKGREFSFLELERELKLKRELVRKIAEELGELSNRRSDYATEIERVREIIDDLKGELQKRRMELFESESKLKEMRNRLREVERRESELLEKYERAKESIGSFERRKKVFEDKISKLNEEKTSLIAKLGELKRKREEVEGEYDRLREELSKERSESSVLIEKLSSLREKLKSKEGFLRNLQREISNLEKSLERDREEFKRAKEELLKTEELLSGVDEAITDIKEELRRLEEKRGELLEILGNKERALKQRQRDLSEVSKKLKEAEVKLAKLTVQEEELLGKIVEIDGSVSEALELSEGVESEEELRRELTNLKEKISRMGAVNMLAVEEYEKIKERYGFILQQEKDLIESIKNLKEALKKLDEEIEKKFFETYKKLNKHFRETVERVFNGGKGRLILTSEKLSEAGLEIEVKPPGKRHANINLLSGGERTLVAIAFLYSLYSVRPAPFVVLDEVDAALDDVNTLRFTELLKQMAEETQVIVVTHNKLTMEAADSIYGITMEVPGISKVIGVSFEAIST</sequence>
<feature type="coiled-coil region" evidence="6">
    <location>
        <begin position="229"/>
        <end position="494"/>
    </location>
</feature>
<comment type="similarity">
    <text evidence="6">Belongs to the SMC family.</text>
</comment>
<comment type="subunit">
    <text evidence="6">Homodimer.</text>
</comment>
<organism evidence="8 9">
    <name type="scientific">Balnearium lithotrophicum</name>
    <dbReference type="NCBI Taxonomy" id="223788"/>
    <lineage>
        <taxon>Bacteria</taxon>
        <taxon>Pseudomonadati</taxon>
        <taxon>Aquificota</taxon>
        <taxon>Aquificia</taxon>
        <taxon>Desulfurobacteriales</taxon>
        <taxon>Desulfurobacteriaceae</taxon>
        <taxon>Balnearium</taxon>
    </lineage>
</organism>
<keyword evidence="2 6" id="KW-0547">Nucleotide-binding</keyword>
<dbReference type="NCBIfam" id="TIGR02168">
    <property type="entry name" value="SMC_prok_B"/>
    <property type="match status" value="1"/>
</dbReference>
<dbReference type="GO" id="GO:0030261">
    <property type="term" value="P:chromosome condensation"/>
    <property type="evidence" value="ECO:0007669"/>
    <property type="project" value="InterPro"/>
</dbReference>
<evidence type="ECO:0000256" key="5">
    <source>
        <dbReference type="ARBA" id="ARBA00023125"/>
    </source>
</evidence>
<dbReference type="InterPro" id="IPR024704">
    <property type="entry name" value="SMC"/>
</dbReference>
<comment type="subcellular location">
    <subcellularLocation>
        <location evidence="6">Cytoplasm</location>
    </subcellularLocation>
</comment>
<dbReference type="Gene3D" id="3.40.50.300">
    <property type="entry name" value="P-loop containing nucleotide triphosphate hydrolases"/>
    <property type="match status" value="2"/>
</dbReference>
<dbReference type="EMBL" id="FXTM01000018">
    <property type="protein sequence ID" value="SMO68262.1"/>
    <property type="molecule type" value="Genomic_DNA"/>
</dbReference>
<gene>
    <name evidence="6" type="primary">smc</name>
    <name evidence="8" type="ORF">SAMN06269117_11840</name>
</gene>
<feature type="coiled-coil region" evidence="6">
    <location>
        <begin position="655"/>
        <end position="1017"/>
    </location>
</feature>
<dbReference type="Gene3D" id="1.20.5.1700">
    <property type="match status" value="1"/>
</dbReference>
<dbReference type="GO" id="GO:0003677">
    <property type="term" value="F:DNA binding"/>
    <property type="evidence" value="ECO:0007669"/>
    <property type="project" value="UniProtKB-UniRule"/>
</dbReference>
<keyword evidence="1 6" id="KW-0963">Cytoplasm</keyword>
<dbReference type="Gene3D" id="1.10.287.1490">
    <property type="match status" value="2"/>
</dbReference>
<dbReference type="PIRSF" id="PIRSF005719">
    <property type="entry name" value="SMC"/>
    <property type="match status" value="1"/>
</dbReference>
<evidence type="ECO:0000313" key="9">
    <source>
        <dbReference type="Proteomes" id="UP000317315"/>
    </source>
</evidence>
<evidence type="ECO:0000259" key="7">
    <source>
        <dbReference type="Pfam" id="PF02463"/>
    </source>
</evidence>
<keyword evidence="3 6" id="KW-0067">ATP-binding</keyword>
<dbReference type="AlphaFoldDB" id="A0A521D9I7"/>
<feature type="domain" description="RecF/RecN/SMC N-terminal" evidence="7">
    <location>
        <begin position="1"/>
        <end position="1152"/>
    </location>
</feature>
<dbReference type="InterPro" id="IPR027417">
    <property type="entry name" value="P-loop_NTPase"/>
</dbReference>
<evidence type="ECO:0000256" key="6">
    <source>
        <dbReference type="HAMAP-Rule" id="MF_01894"/>
    </source>
</evidence>
<dbReference type="HAMAP" id="MF_01894">
    <property type="entry name" value="Smc_prok"/>
    <property type="match status" value="1"/>
</dbReference>
<dbReference type="GO" id="GO:0005737">
    <property type="term" value="C:cytoplasm"/>
    <property type="evidence" value="ECO:0007669"/>
    <property type="project" value="UniProtKB-SubCell"/>
</dbReference>
<dbReference type="SUPFAM" id="SSF52540">
    <property type="entry name" value="P-loop containing nucleoside triphosphate hydrolases"/>
    <property type="match status" value="1"/>
</dbReference>
<reference evidence="8 9" key="1">
    <citation type="submission" date="2017-05" db="EMBL/GenBank/DDBJ databases">
        <authorList>
            <person name="Varghese N."/>
            <person name="Submissions S."/>
        </authorList>
    </citation>
    <scope>NUCLEOTIDE SEQUENCE [LARGE SCALE GENOMIC DNA]</scope>
    <source>
        <strain evidence="8 9">DSM 16304</strain>
    </source>
</reference>
<dbReference type="GO" id="GO:0006260">
    <property type="term" value="P:DNA replication"/>
    <property type="evidence" value="ECO:0007669"/>
    <property type="project" value="UniProtKB-UniRule"/>
</dbReference>
<dbReference type="GO" id="GO:0016887">
    <property type="term" value="F:ATP hydrolysis activity"/>
    <property type="evidence" value="ECO:0007669"/>
    <property type="project" value="InterPro"/>
</dbReference>
<keyword evidence="4 6" id="KW-0175">Coiled coil</keyword>
<dbReference type="GO" id="GO:0005524">
    <property type="term" value="F:ATP binding"/>
    <property type="evidence" value="ECO:0007669"/>
    <property type="project" value="UniProtKB-UniRule"/>
</dbReference>
<comment type="domain">
    <text evidence="6">Contains large globular domains required for ATP hydrolysis at each terminus and a third globular domain forming a flexible hinge near the middle of the molecule. These domains are separated by coiled-coil structures.</text>
</comment>
<keyword evidence="9" id="KW-1185">Reference proteome</keyword>
<feature type="binding site" evidence="6">
    <location>
        <begin position="31"/>
        <end position="38"/>
    </location>
    <ligand>
        <name>ATP</name>
        <dbReference type="ChEBI" id="CHEBI:30616"/>
    </ligand>
</feature>
<name>A0A521D9I7_9BACT</name>
<dbReference type="OrthoDB" id="9808768at2"/>
<dbReference type="Proteomes" id="UP000317315">
    <property type="component" value="Unassembled WGS sequence"/>
</dbReference>
<dbReference type="GO" id="GO:0007062">
    <property type="term" value="P:sister chromatid cohesion"/>
    <property type="evidence" value="ECO:0007669"/>
    <property type="project" value="InterPro"/>
</dbReference>
<dbReference type="RefSeq" id="WP_142935897.1">
    <property type="nucleotide sequence ID" value="NZ_FXTM01000018.1"/>
</dbReference>